<proteinExistence type="predicted"/>
<gene>
    <name evidence="1" type="ORF">SAMN05216201_11173</name>
</gene>
<name>A0A1H6ZZA2_9PSED</name>
<sequence length="343" mass="35400">MIHAQDRSLIGHGVVGTKPFQSRRGFGEVGNSNELKLAHATEEKALPNYRTGVGNNNSVTRITAVTGSFTLYDVTPPNLALLLNAKVKGVAAGAVAGEVHPTAGEAGEHVVFANLVDTSADATVKALPATGDAIATEGNGGDGTLNNGTDGKVSTSGVAAGTYTVTLSSASAFTVTKSGGTVIGSGTVGEEFSAGGFNFTVTAGTTQFIADDTFTITVAAGTEVEAGIDYLLTSYGLQITANSRIGASGISVDYARVEASVVEVFKAASVEQTMHFAGLNDAQNGEPYDATLHRVKFKTIAELSLSSTEYVGLAVTFECMQDYTRTGDELSQFYTLRQVNKAA</sequence>
<keyword evidence="2" id="KW-1185">Reference proteome</keyword>
<evidence type="ECO:0000313" key="1">
    <source>
        <dbReference type="EMBL" id="SEJ57976.1"/>
    </source>
</evidence>
<organism evidence="1 2">
    <name type="scientific">Pseudomonas linyingensis</name>
    <dbReference type="NCBI Taxonomy" id="915471"/>
    <lineage>
        <taxon>Bacteria</taxon>
        <taxon>Pseudomonadati</taxon>
        <taxon>Pseudomonadota</taxon>
        <taxon>Gammaproteobacteria</taxon>
        <taxon>Pseudomonadales</taxon>
        <taxon>Pseudomonadaceae</taxon>
        <taxon>Pseudomonas</taxon>
    </lineage>
</organism>
<dbReference type="Proteomes" id="UP000242930">
    <property type="component" value="Unassembled WGS sequence"/>
</dbReference>
<evidence type="ECO:0000313" key="2">
    <source>
        <dbReference type="Proteomes" id="UP000242930"/>
    </source>
</evidence>
<accession>A0A1H6ZZA2</accession>
<dbReference type="EMBL" id="FNZE01000011">
    <property type="protein sequence ID" value="SEJ57976.1"/>
    <property type="molecule type" value="Genomic_DNA"/>
</dbReference>
<dbReference type="OrthoDB" id="6998958at2"/>
<dbReference type="STRING" id="915471.SAMN05216201_11173"/>
<dbReference type="AlphaFoldDB" id="A0A1H6ZZA2"/>
<reference evidence="2" key="1">
    <citation type="submission" date="2016-10" db="EMBL/GenBank/DDBJ databases">
        <authorList>
            <person name="Varghese N."/>
            <person name="Submissions S."/>
        </authorList>
    </citation>
    <scope>NUCLEOTIDE SEQUENCE [LARGE SCALE GENOMIC DNA]</scope>
    <source>
        <strain evidence="2">LMG 25967</strain>
    </source>
</reference>
<protein>
    <submittedName>
        <fullName evidence="1">Uncharacterized protein</fullName>
    </submittedName>
</protein>
<dbReference type="RefSeq" id="WP_090312037.1">
    <property type="nucleotide sequence ID" value="NZ_FNZE01000011.1"/>
</dbReference>